<dbReference type="Pfam" id="PF14994">
    <property type="entry name" value="TSGA13"/>
    <property type="match status" value="1"/>
</dbReference>
<organism evidence="1 2">
    <name type="scientific">Pteropus vampyrus</name>
    <name type="common">Large flying fox</name>
    <dbReference type="NCBI Taxonomy" id="132908"/>
    <lineage>
        <taxon>Eukaryota</taxon>
        <taxon>Metazoa</taxon>
        <taxon>Chordata</taxon>
        <taxon>Craniata</taxon>
        <taxon>Vertebrata</taxon>
        <taxon>Euteleostomi</taxon>
        <taxon>Mammalia</taxon>
        <taxon>Eutheria</taxon>
        <taxon>Laurasiatheria</taxon>
        <taxon>Chiroptera</taxon>
        <taxon>Yinpterochiroptera</taxon>
        <taxon>Pteropodoidea</taxon>
        <taxon>Pteropodidae</taxon>
        <taxon>Pteropodinae</taxon>
        <taxon>Pteropus</taxon>
    </lineage>
</organism>
<proteinExistence type="predicted"/>
<accession>A0A6P3Q1N3</accession>
<dbReference type="PANTHER" id="PTHR37352">
    <property type="entry name" value="TESTIS-SPECIFIC GENE 13 PROTEIN"/>
    <property type="match status" value="1"/>
</dbReference>
<dbReference type="OrthoDB" id="9946729at2759"/>
<dbReference type="RefSeq" id="XP_011355571.1">
    <property type="nucleotide sequence ID" value="XM_011357269.2"/>
</dbReference>
<dbReference type="KEGG" id="pvp:105290243"/>
<dbReference type="InterPro" id="IPR029241">
    <property type="entry name" value="TSGA13"/>
</dbReference>
<dbReference type="Proteomes" id="UP000515202">
    <property type="component" value="Unplaced"/>
</dbReference>
<evidence type="ECO:0000313" key="2">
    <source>
        <dbReference type="RefSeq" id="XP_011355571.1"/>
    </source>
</evidence>
<gene>
    <name evidence="2" type="primary">TSGA13</name>
</gene>
<dbReference type="CTD" id="114960"/>
<dbReference type="AlphaFoldDB" id="A0A6P3Q1N3"/>
<sequence length="380" mass="43645">MPENLLFLPEISFPGILEAPEAYSVDEHGCIEMGWTLKDVYSSNSLPLLNHELILFQVLTQQLEWFCQKESPRLSMMDPAELKKPFSSPRGKSKTAGTQPVTLEKGIFVDDDEIFDTGGQSKFVLKNLQHYTVHPNLAQYYEPLKPTKLQKFMARNRKILSFMFKVTEYDRDKTLLIMTNNPLPCPMAQEGKDITPKYFSKELLLKESYQHKPTKKSRLPLKPQKKQLRCELKSVFPVTVLEGSTSKREQWFRFSTNNDFKSEGKYSTDYILRKQKNMYPLLTFAPVFKRDLKIDVSKKSERDTPTCKMNWEPLTLSSLMKEKPTRTAPGESAFRNGRAQQWIMKNATVVKVKTNPSGLSPRSPETEGLAEVAIRGVSTK</sequence>
<dbReference type="PANTHER" id="PTHR37352:SF1">
    <property type="entry name" value="TESTIS-SPECIFIC GENE 13 PROTEIN"/>
    <property type="match status" value="1"/>
</dbReference>
<keyword evidence="1" id="KW-1185">Reference proteome</keyword>
<name>A0A6P3Q1N3_PTEVA</name>
<evidence type="ECO:0000313" key="1">
    <source>
        <dbReference type="Proteomes" id="UP000515202"/>
    </source>
</evidence>
<dbReference type="GeneID" id="105290243"/>
<protein>
    <submittedName>
        <fullName evidence="2">Testis-specific gene 13 protein</fullName>
    </submittedName>
</protein>
<reference evidence="2" key="1">
    <citation type="submission" date="2025-08" db="UniProtKB">
        <authorList>
            <consortium name="RefSeq"/>
        </authorList>
    </citation>
    <scope>IDENTIFICATION</scope>
    <source>
        <tissue evidence="2">Kidney</tissue>
    </source>
</reference>